<keyword evidence="2" id="KW-1185">Reference proteome</keyword>
<proteinExistence type="predicted"/>
<evidence type="ECO:0000313" key="2">
    <source>
        <dbReference type="Proteomes" id="UP000602076"/>
    </source>
</evidence>
<dbReference type="EMBL" id="JACXSI010000008">
    <property type="protein sequence ID" value="MBD3107651.1"/>
    <property type="molecule type" value="Genomic_DNA"/>
</dbReference>
<dbReference type="RefSeq" id="WP_190997193.1">
    <property type="nucleotide sequence ID" value="NZ_JACXSI010000008.1"/>
</dbReference>
<evidence type="ECO:0000313" key="1">
    <source>
        <dbReference type="EMBL" id="MBD3107651.1"/>
    </source>
</evidence>
<organism evidence="1 2">
    <name type="scientific">Peribacillus faecalis</name>
    <dbReference type="NCBI Taxonomy" id="2772559"/>
    <lineage>
        <taxon>Bacteria</taxon>
        <taxon>Bacillati</taxon>
        <taxon>Bacillota</taxon>
        <taxon>Bacilli</taxon>
        <taxon>Bacillales</taxon>
        <taxon>Bacillaceae</taxon>
        <taxon>Peribacillus</taxon>
    </lineage>
</organism>
<gene>
    <name evidence="1" type="ORF">IEO70_04665</name>
</gene>
<reference evidence="1" key="1">
    <citation type="submission" date="2020-09" db="EMBL/GenBank/DDBJ databases">
        <title>Bacillus faecalis sp. nov., a moderately halophilic bacterium isolated from cow faeces.</title>
        <authorList>
            <person name="Jiang L."/>
            <person name="Lee J."/>
        </authorList>
    </citation>
    <scope>NUCLEOTIDE SEQUENCE</scope>
    <source>
        <strain evidence="1">AGMB 02131</strain>
    </source>
</reference>
<sequence length="213" mass="24423">MHRMPQLTVNGQKNHHAKISDSFLYANINNPIRIGVFYDGKIVWKYPDMTEFQKEEQPILSIMSLNCSAEYEMIKFCLSTDEKTCRNVKIVVQYQNLNDAPSTAYYSPSESAIVSFSDEGEMVSLIGGSLGGKPMKQYCIHPREKYNHKQLQNILKRGQLPMSWIAKGNICSTFIFETELSSHSEAEGVVWIFYANSEEKVKYRKRELTSSIV</sequence>
<protein>
    <submittedName>
        <fullName evidence="1">Uncharacterized protein</fullName>
    </submittedName>
</protein>
<accession>A0A927CV52</accession>
<name>A0A927CV52_9BACI</name>
<dbReference type="Proteomes" id="UP000602076">
    <property type="component" value="Unassembled WGS sequence"/>
</dbReference>
<dbReference type="AlphaFoldDB" id="A0A927CV52"/>
<comment type="caution">
    <text evidence="1">The sequence shown here is derived from an EMBL/GenBank/DDBJ whole genome shotgun (WGS) entry which is preliminary data.</text>
</comment>